<sequence>MLTSPVSDIEEALFAERKPPLQASGTQPLTLHWGRRALCSFAAARFGAGTKLTALDPNRAVTPPAVKVLQPSPNECQNNKDKTKKKTLVCVASCFYPDHVSVFWQVDGVNVTDGVSTDNAPLWGGEHYSVTSRLRVPLSEWFTPGKEFTCTVSFFNGNETVHRSNWVEGVSGPGAAAIREKYLRITHTAKLSYVVLIVKSGVFGVFVGFMVRGLQVSSGKQDD</sequence>
<keyword evidence="2" id="KW-1133">Transmembrane helix</keyword>
<name>A0AAW1FLG1_ZOAVI</name>
<dbReference type="SMART" id="SM00407">
    <property type="entry name" value="IGc1"/>
    <property type="match status" value="1"/>
</dbReference>
<proteinExistence type="predicted"/>
<evidence type="ECO:0000256" key="2">
    <source>
        <dbReference type="SAM" id="Phobius"/>
    </source>
</evidence>
<dbReference type="Gene3D" id="2.60.40.10">
    <property type="entry name" value="Immunoglobulins"/>
    <property type="match status" value="1"/>
</dbReference>
<keyword evidence="1" id="KW-0393">Immunoglobulin domain</keyword>
<dbReference type="InterPro" id="IPR013783">
    <property type="entry name" value="Ig-like_fold"/>
</dbReference>
<dbReference type="Proteomes" id="UP001488805">
    <property type="component" value="Unassembled WGS sequence"/>
</dbReference>
<dbReference type="EMBL" id="JBCEZU010000056">
    <property type="protein sequence ID" value="KAK9535712.1"/>
    <property type="molecule type" value="Genomic_DNA"/>
</dbReference>
<dbReference type="PANTHER" id="PTHR23411">
    <property type="entry name" value="TAPASIN"/>
    <property type="match status" value="1"/>
</dbReference>
<organism evidence="4 5">
    <name type="scientific">Zoarces viviparus</name>
    <name type="common">Viviparous eelpout</name>
    <name type="synonym">Blennius viviparus</name>
    <dbReference type="NCBI Taxonomy" id="48416"/>
    <lineage>
        <taxon>Eukaryota</taxon>
        <taxon>Metazoa</taxon>
        <taxon>Chordata</taxon>
        <taxon>Craniata</taxon>
        <taxon>Vertebrata</taxon>
        <taxon>Euteleostomi</taxon>
        <taxon>Actinopterygii</taxon>
        <taxon>Neopterygii</taxon>
        <taxon>Teleostei</taxon>
        <taxon>Neoteleostei</taxon>
        <taxon>Acanthomorphata</taxon>
        <taxon>Eupercaria</taxon>
        <taxon>Perciformes</taxon>
        <taxon>Cottioidei</taxon>
        <taxon>Zoarcales</taxon>
        <taxon>Zoarcidae</taxon>
        <taxon>Zoarcinae</taxon>
        <taxon>Zoarces</taxon>
    </lineage>
</organism>
<dbReference type="InterPro" id="IPR036179">
    <property type="entry name" value="Ig-like_dom_sf"/>
</dbReference>
<dbReference type="Pfam" id="PF07654">
    <property type="entry name" value="C1-set"/>
    <property type="match status" value="1"/>
</dbReference>
<dbReference type="SUPFAM" id="SSF48726">
    <property type="entry name" value="Immunoglobulin"/>
    <property type="match status" value="1"/>
</dbReference>
<keyword evidence="5" id="KW-1185">Reference proteome</keyword>
<evidence type="ECO:0000313" key="4">
    <source>
        <dbReference type="EMBL" id="KAK9535712.1"/>
    </source>
</evidence>
<evidence type="ECO:0000256" key="1">
    <source>
        <dbReference type="ARBA" id="ARBA00023319"/>
    </source>
</evidence>
<gene>
    <name evidence="4" type="ORF">VZT92_008078</name>
</gene>
<feature type="domain" description="Ig-like" evidence="3">
    <location>
        <begin position="64"/>
        <end position="168"/>
    </location>
</feature>
<reference evidence="4 5" key="1">
    <citation type="journal article" date="2024" name="Genome Biol. Evol.">
        <title>Chromosome-level genome assembly of the viviparous eelpout Zoarces viviparus.</title>
        <authorList>
            <person name="Fuhrmann N."/>
            <person name="Brasseur M.V."/>
            <person name="Bakowski C.E."/>
            <person name="Podsiadlowski L."/>
            <person name="Prost S."/>
            <person name="Krehenwinkel H."/>
            <person name="Mayer C."/>
        </authorList>
    </citation>
    <scope>NUCLEOTIDE SEQUENCE [LARGE SCALE GENOMIC DNA]</scope>
    <source>
        <strain evidence="4">NO-MEL_2022_Ind0_liver</strain>
    </source>
</reference>
<protein>
    <recommendedName>
        <fullName evidence="3">Ig-like domain-containing protein</fullName>
    </recommendedName>
</protein>
<keyword evidence="2" id="KW-0812">Transmembrane</keyword>
<keyword evidence="2" id="KW-0472">Membrane</keyword>
<dbReference type="InterPro" id="IPR003597">
    <property type="entry name" value="Ig_C1-set"/>
</dbReference>
<dbReference type="InterPro" id="IPR050380">
    <property type="entry name" value="Immune_Resp_Modulators"/>
</dbReference>
<evidence type="ECO:0000259" key="3">
    <source>
        <dbReference type="PROSITE" id="PS50835"/>
    </source>
</evidence>
<dbReference type="InterPro" id="IPR007110">
    <property type="entry name" value="Ig-like_dom"/>
</dbReference>
<accession>A0AAW1FLG1</accession>
<dbReference type="PROSITE" id="PS50835">
    <property type="entry name" value="IG_LIKE"/>
    <property type="match status" value="1"/>
</dbReference>
<feature type="transmembrane region" description="Helical" evidence="2">
    <location>
        <begin position="191"/>
        <end position="211"/>
    </location>
</feature>
<evidence type="ECO:0000313" key="5">
    <source>
        <dbReference type="Proteomes" id="UP001488805"/>
    </source>
</evidence>
<dbReference type="AlphaFoldDB" id="A0AAW1FLG1"/>
<comment type="caution">
    <text evidence="4">The sequence shown here is derived from an EMBL/GenBank/DDBJ whole genome shotgun (WGS) entry which is preliminary data.</text>
</comment>